<evidence type="ECO:0000256" key="4">
    <source>
        <dbReference type="SAM" id="Phobius"/>
    </source>
</evidence>
<reference evidence="5 6" key="1">
    <citation type="submission" date="2020-08" db="EMBL/GenBank/DDBJ databases">
        <authorList>
            <person name="Koutsovoulos G."/>
            <person name="Danchin GJ E."/>
        </authorList>
    </citation>
    <scope>NUCLEOTIDE SEQUENCE [LARGE SCALE GENOMIC DNA]</scope>
</reference>
<dbReference type="InterPro" id="IPR035957">
    <property type="entry name" value="Crust_neurohorm_sf"/>
</dbReference>
<keyword evidence="4" id="KW-1133">Transmembrane helix</keyword>
<evidence type="ECO:0000256" key="3">
    <source>
        <dbReference type="PIRSR" id="PIRSR631098-51"/>
    </source>
</evidence>
<feature type="disulfide bond" evidence="3">
    <location>
        <begin position="129"/>
        <end position="147"/>
    </location>
</feature>
<comment type="similarity">
    <text evidence="1">Belongs to the arthropod CHH/MIH/GIH/VIH hormone family.</text>
</comment>
<dbReference type="GO" id="GO:0007623">
    <property type="term" value="P:circadian rhythm"/>
    <property type="evidence" value="ECO:0007669"/>
    <property type="project" value="TreeGrafter"/>
</dbReference>
<evidence type="ECO:0000313" key="5">
    <source>
        <dbReference type="EMBL" id="CAD2163150.1"/>
    </source>
</evidence>
<dbReference type="Proteomes" id="UP000580250">
    <property type="component" value="Unassembled WGS sequence"/>
</dbReference>
<dbReference type="GO" id="GO:0005184">
    <property type="term" value="F:neuropeptide hormone activity"/>
    <property type="evidence" value="ECO:0007669"/>
    <property type="project" value="InterPro"/>
</dbReference>
<evidence type="ECO:0000256" key="2">
    <source>
        <dbReference type="ARBA" id="ARBA00023157"/>
    </source>
</evidence>
<evidence type="ECO:0000313" key="6">
    <source>
        <dbReference type="Proteomes" id="UP000580250"/>
    </source>
</evidence>
<protein>
    <submittedName>
        <fullName evidence="5">Uncharacterized protein</fullName>
    </submittedName>
</protein>
<dbReference type="InterPro" id="IPR018251">
    <property type="entry name" value="Crust_neurhormone_CS"/>
</dbReference>
<comment type="caution">
    <text evidence="5">The sequence shown here is derived from an EMBL/GenBank/DDBJ whole genome shotgun (WGS) entry which is preliminary data.</text>
</comment>
<name>A0A6V7UPL0_MELEN</name>
<dbReference type="Gene3D" id="1.10.2010.10">
    <property type="entry name" value="Crustacean CHH/MIH/GIH neurohormone"/>
    <property type="match status" value="1"/>
</dbReference>
<gene>
    <name evidence="5" type="ORF">MENT_LOCUS15838</name>
</gene>
<dbReference type="SUPFAM" id="SSF81778">
    <property type="entry name" value="Crustacean CHH/MIH/GIH neurohormone"/>
    <property type="match status" value="1"/>
</dbReference>
<keyword evidence="4" id="KW-0812">Transmembrane</keyword>
<dbReference type="AlphaFoldDB" id="A0A6V7UPL0"/>
<feature type="transmembrane region" description="Helical" evidence="4">
    <location>
        <begin position="42"/>
        <end position="62"/>
    </location>
</feature>
<keyword evidence="4" id="KW-0472">Membrane</keyword>
<dbReference type="GO" id="GO:0005576">
    <property type="term" value="C:extracellular region"/>
    <property type="evidence" value="ECO:0007669"/>
    <property type="project" value="InterPro"/>
</dbReference>
<accession>A0A6V7UPL0</accession>
<proteinExistence type="inferred from homology"/>
<dbReference type="PANTHER" id="PTHR35981">
    <property type="entry name" value="ION TRANSPORT PEPTIDE, ISOFORM C"/>
    <property type="match status" value="1"/>
</dbReference>
<dbReference type="PANTHER" id="PTHR35981:SF2">
    <property type="entry name" value="ION TRANSPORT PEPTIDE, ISOFORM C"/>
    <property type="match status" value="1"/>
</dbReference>
<sequence>MFQTAKNTLTQKYSEFFHSTTKTKKLRQRINKKTNRQSGKTILFETVFILFATIIVSESATFQRVHHYIERRSQKIEGTNLNLGKIIFSEEENSEDEAEQENNKESIEIIETCDIYENEQLHALMDRICELCHDMYSHQRPNMRADCRSGCFRNEDFKRCLRLFRPMTNFIDNKSRKSRSIK</sequence>
<dbReference type="InterPro" id="IPR031098">
    <property type="entry name" value="Crust_neurohorm"/>
</dbReference>
<dbReference type="PROSITE" id="PS01250">
    <property type="entry name" value="CHH_MIH_GIH"/>
    <property type="match status" value="1"/>
</dbReference>
<feature type="disulfide bond" evidence="3">
    <location>
        <begin position="132"/>
        <end position="160"/>
    </location>
</feature>
<keyword evidence="2 3" id="KW-1015">Disulfide bond</keyword>
<dbReference type="Pfam" id="PF01147">
    <property type="entry name" value="Crust_neurohorm"/>
    <property type="match status" value="1"/>
</dbReference>
<organism evidence="5 6">
    <name type="scientific">Meloidogyne enterolobii</name>
    <name type="common">Root-knot nematode worm</name>
    <name type="synonym">Meloidogyne mayaguensis</name>
    <dbReference type="NCBI Taxonomy" id="390850"/>
    <lineage>
        <taxon>Eukaryota</taxon>
        <taxon>Metazoa</taxon>
        <taxon>Ecdysozoa</taxon>
        <taxon>Nematoda</taxon>
        <taxon>Chromadorea</taxon>
        <taxon>Rhabditida</taxon>
        <taxon>Tylenchina</taxon>
        <taxon>Tylenchomorpha</taxon>
        <taxon>Tylenchoidea</taxon>
        <taxon>Meloidogynidae</taxon>
        <taxon>Meloidogyninae</taxon>
        <taxon>Meloidogyne</taxon>
    </lineage>
</organism>
<dbReference type="EMBL" id="CAJEWN010000096">
    <property type="protein sequence ID" value="CAD2163150.1"/>
    <property type="molecule type" value="Genomic_DNA"/>
</dbReference>
<dbReference type="OrthoDB" id="6365952at2759"/>
<feature type="disulfide bond" evidence="3">
    <location>
        <begin position="113"/>
        <end position="151"/>
    </location>
</feature>
<evidence type="ECO:0000256" key="1">
    <source>
        <dbReference type="ARBA" id="ARBA00005447"/>
    </source>
</evidence>